<organism evidence="2 3">
    <name type="scientific">Pleurodeles waltl</name>
    <name type="common">Iberian ribbed newt</name>
    <dbReference type="NCBI Taxonomy" id="8319"/>
    <lineage>
        <taxon>Eukaryota</taxon>
        <taxon>Metazoa</taxon>
        <taxon>Chordata</taxon>
        <taxon>Craniata</taxon>
        <taxon>Vertebrata</taxon>
        <taxon>Euteleostomi</taxon>
        <taxon>Amphibia</taxon>
        <taxon>Batrachia</taxon>
        <taxon>Caudata</taxon>
        <taxon>Salamandroidea</taxon>
        <taxon>Salamandridae</taxon>
        <taxon>Pleurodelinae</taxon>
        <taxon>Pleurodeles</taxon>
    </lineage>
</organism>
<name>A0AAV7TDF9_PLEWA</name>
<keyword evidence="3" id="KW-1185">Reference proteome</keyword>
<protein>
    <submittedName>
        <fullName evidence="2">Uncharacterized protein</fullName>
    </submittedName>
</protein>
<gene>
    <name evidence="2" type="ORF">NDU88_005863</name>
</gene>
<evidence type="ECO:0000313" key="2">
    <source>
        <dbReference type="EMBL" id="KAJ1174039.1"/>
    </source>
</evidence>
<reference evidence="2" key="1">
    <citation type="journal article" date="2022" name="bioRxiv">
        <title>Sequencing and chromosome-scale assembly of the giantPleurodeles waltlgenome.</title>
        <authorList>
            <person name="Brown T."/>
            <person name="Elewa A."/>
            <person name="Iarovenko S."/>
            <person name="Subramanian E."/>
            <person name="Araus A.J."/>
            <person name="Petzold A."/>
            <person name="Susuki M."/>
            <person name="Suzuki K.-i.T."/>
            <person name="Hayashi T."/>
            <person name="Toyoda A."/>
            <person name="Oliveira C."/>
            <person name="Osipova E."/>
            <person name="Leigh N.D."/>
            <person name="Simon A."/>
            <person name="Yun M.H."/>
        </authorList>
    </citation>
    <scope>NUCLEOTIDE SEQUENCE</scope>
    <source>
        <strain evidence="2">20211129_DDA</strain>
        <tissue evidence="2">Liver</tissue>
    </source>
</reference>
<proteinExistence type="predicted"/>
<feature type="compositionally biased region" description="Polar residues" evidence="1">
    <location>
        <begin position="1"/>
        <end position="15"/>
    </location>
</feature>
<evidence type="ECO:0000313" key="3">
    <source>
        <dbReference type="Proteomes" id="UP001066276"/>
    </source>
</evidence>
<sequence>MLTTPTVPHTNQSARGQRVSCHPGDLRAAKVKAGSLNSLTVQSGADKSDVGLENILTHKQDRKYRRKFGLTGGKLAIVGWFFTPLESNPASDRRASGGRDETRYQVGSSPLWSQILLRTGVPLEEERKLDISVMRCERFFLPSDGTLLHIFRALSLPLALQRFTDFSGCGRHFSLI</sequence>
<feature type="region of interest" description="Disordered" evidence="1">
    <location>
        <begin position="1"/>
        <end position="22"/>
    </location>
</feature>
<evidence type="ECO:0000256" key="1">
    <source>
        <dbReference type="SAM" id="MobiDB-lite"/>
    </source>
</evidence>
<dbReference type="AlphaFoldDB" id="A0AAV7TDF9"/>
<accession>A0AAV7TDF9</accession>
<comment type="caution">
    <text evidence="2">The sequence shown here is derived from an EMBL/GenBank/DDBJ whole genome shotgun (WGS) entry which is preliminary data.</text>
</comment>
<dbReference type="Proteomes" id="UP001066276">
    <property type="component" value="Chromosome 4_1"/>
</dbReference>
<dbReference type="EMBL" id="JANPWB010000007">
    <property type="protein sequence ID" value="KAJ1174039.1"/>
    <property type="molecule type" value="Genomic_DNA"/>
</dbReference>